<dbReference type="SUPFAM" id="SSF51306">
    <property type="entry name" value="LexA/Signal peptidase"/>
    <property type="match status" value="1"/>
</dbReference>
<sequence length="233" mass="25565">MTDSRLDPTIVQRLMQALEADTAAELARALGLPLTDVEQALAKGEIPDAWVRICAAETGCNADWLFFGRGPMRLPLVESGAMPACLMLEDADDDVDMITVPLVVARLSAGSGSLEVSSEQEGGYAFRSDFLHRKGNPRRMVLMRVSGDSMVPEIQDNDLVLLDQGQTEIVSGRLYAIGFEDAIYIKRIDLLPGRIVLHSTNPAYPPVTLDLSGDCAEQFRVIGRVLWSGREYR</sequence>
<dbReference type="CDD" id="cd06529">
    <property type="entry name" value="S24_LexA-like"/>
    <property type="match status" value="1"/>
</dbReference>
<keyword evidence="1" id="KW-0805">Transcription regulation</keyword>
<reference evidence="7" key="1">
    <citation type="submission" date="2016-10" db="EMBL/GenBank/DDBJ databases">
        <authorList>
            <person name="Wegmann U."/>
        </authorList>
    </citation>
    <scope>NUCLEOTIDE SEQUENCE [LARGE SCALE GENOMIC DNA]</scope>
</reference>
<dbReference type="KEGG" id="dpg:DESPIGER_0193"/>
<dbReference type="PANTHER" id="PTHR40661">
    <property type="match status" value="1"/>
</dbReference>
<evidence type="ECO:0000256" key="1">
    <source>
        <dbReference type="ARBA" id="ARBA00023015"/>
    </source>
</evidence>
<dbReference type="InterPro" id="IPR039418">
    <property type="entry name" value="LexA-like"/>
</dbReference>
<evidence type="ECO:0000313" key="7">
    <source>
        <dbReference type="Proteomes" id="UP000186323"/>
    </source>
</evidence>
<proteinExistence type="predicted"/>
<dbReference type="InterPro" id="IPR036286">
    <property type="entry name" value="LexA/Signal_pep-like_sf"/>
</dbReference>
<gene>
    <name evidence="6" type="ORF">DESPIGER_0193</name>
</gene>
<evidence type="ECO:0000256" key="2">
    <source>
        <dbReference type="ARBA" id="ARBA00023125"/>
    </source>
</evidence>
<keyword evidence="3" id="KW-0804">Transcription</keyword>
<dbReference type="AlphaFoldDB" id="A0A1K1LBN4"/>
<dbReference type="Pfam" id="PF00717">
    <property type="entry name" value="Peptidase_S24"/>
    <property type="match status" value="1"/>
</dbReference>
<evidence type="ECO:0000256" key="3">
    <source>
        <dbReference type="ARBA" id="ARBA00023163"/>
    </source>
</evidence>
<dbReference type="PANTHER" id="PTHR40661:SF3">
    <property type="entry name" value="FELS-1 PROPHAGE TRANSCRIPTIONAL REGULATOR"/>
    <property type="match status" value="1"/>
</dbReference>
<feature type="domain" description="Bacteriophage CI repressor N-terminal" evidence="5">
    <location>
        <begin position="10"/>
        <end position="73"/>
    </location>
</feature>
<organism evidence="6 7">
    <name type="scientific">Desulfovibrio piger</name>
    <dbReference type="NCBI Taxonomy" id="901"/>
    <lineage>
        <taxon>Bacteria</taxon>
        <taxon>Pseudomonadati</taxon>
        <taxon>Thermodesulfobacteriota</taxon>
        <taxon>Desulfovibrionia</taxon>
        <taxon>Desulfovibrionales</taxon>
        <taxon>Desulfovibrionaceae</taxon>
        <taxon>Desulfovibrio</taxon>
    </lineage>
</organism>
<dbReference type="Proteomes" id="UP000186323">
    <property type="component" value="Chromosome I"/>
</dbReference>
<dbReference type="GO" id="GO:0045892">
    <property type="term" value="P:negative regulation of DNA-templated transcription"/>
    <property type="evidence" value="ECO:0007669"/>
    <property type="project" value="InterPro"/>
</dbReference>
<dbReference type="Gene3D" id="2.10.109.10">
    <property type="entry name" value="Umud Fragment, subunit A"/>
    <property type="match status" value="1"/>
</dbReference>
<dbReference type="EMBL" id="LT630450">
    <property type="protein sequence ID" value="SFV72095.1"/>
    <property type="molecule type" value="Genomic_DNA"/>
</dbReference>
<dbReference type="OrthoDB" id="5363392at2"/>
<evidence type="ECO:0000259" key="5">
    <source>
        <dbReference type="Pfam" id="PF07022"/>
    </source>
</evidence>
<dbReference type="RefSeq" id="WP_072331902.1">
    <property type="nucleotide sequence ID" value="NZ_DBGALU010000068.1"/>
</dbReference>
<protein>
    <submittedName>
        <fullName evidence="6">Transcriptional regulator, putative</fullName>
    </submittedName>
</protein>
<dbReference type="Pfam" id="PF07022">
    <property type="entry name" value="Phage_CI_repr"/>
    <property type="match status" value="1"/>
</dbReference>
<dbReference type="InterPro" id="IPR015927">
    <property type="entry name" value="Peptidase_S24_S26A/B/C"/>
</dbReference>
<name>A0A1K1LBN4_9BACT</name>
<keyword evidence="7" id="KW-1185">Reference proteome</keyword>
<accession>A0A1K1LBN4</accession>
<dbReference type="GO" id="GO:0003677">
    <property type="term" value="F:DNA binding"/>
    <property type="evidence" value="ECO:0007669"/>
    <property type="project" value="UniProtKB-KW"/>
</dbReference>
<dbReference type="Gene3D" id="1.10.260.40">
    <property type="entry name" value="lambda repressor-like DNA-binding domains"/>
    <property type="match status" value="1"/>
</dbReference>
<keyword evidence="2" id="KW-0238">DNA-binding</keyword>
<dbReference type="InterPro" id="IPR010744">
    <property type="entry name" value="Phage_CI_N"/>
</dbReference>
<evidence type="ECO:0000259" key="4">
    <source>
        <dbReference type="Pfam" id="PF00717"/>
    </source>
</evidence>
<feature type="domain" description="Peptidase S24/S26A/S26B/S26C" evidence="4">
    <location>
        <begin position="101"/>
        <end position="225"/>
    </location>
</feature>
<dbReference type="InterPro" id="IPR010982">
    <property type="entry name" value="Lambda_DNA-bd_dom_sf"/>
</dbReference>
<evidence type="ECO:0000313" key="6">
    <source>
        <dbReference type="EMBL" id="SFV72095.1"/>
    </source>
</evidence>